<dbReference type="InterPro" id="IPR018535">
    <property type="entry name" value="DUF1996"/>
</dbReference>
<feature type="region of interest" description="Disordered" evidence="1">
    <location>
        <begin position="492"/>
        <end position="669"/>
    </location>
</feature>
<name>A0ABX7U146_STRCY</name>
<feature type="compositionally biased region" description="Gly residues" evidence="1">
    <location>
        <begin position="172"/>
        <end position="193"/>
    </location>
</feature>
<feature type="region of interest" description="Disordered" evidence="1">
    <location>
        <begin position="149"/>
        <end position="197"/>
    </location>
</feature>
<evidence type="ECO:0000313" key="5">
    <source>
        <dbReference type="Proteomes" id="UP000663908"/>
    </source>
</evidence>
<dbReference type="PANTHER" id="PTHR43662:SF3">
    <property type="entry name" value="DOMAIN PROTEIN, PUTATIVE (AFU_ORTHOLOGUE AFUA_6G11970)-RELATED"/>
    <property type="match status" value="1"/>
</dbReference>
<dbReference type="RefSeq" id="WP_208036015.1">
    <property type="nucleotide sequence ID" value="NZ_CP071839.1"/>
</dbReference>
<organism evidence="4 5">
    <name type="scientific">Streptomyces cyanogenus</name>
    <dbReference type="NCBI Taxonomy" id="80860"/>
    <lineage>
        <taxon>Bacteria</taxon>
        <taxon>Bacillati</taxon>
        <taxon>Actinomycetota</taxon>
        <taxon>Actinomycetes</taxon>
        <taxon>Kitasatosporales</taxon>
        <taxon>Streptomycetaceae</taxon>
        <taxon>Streptomyces</taxon>
    </lineage>
</organism>
<protein>
    <recommendedName>
        <fullName evidence="3">DUF1996 domain-containing protein</fullName>
    </recommendedName>
</protein>
<feature type="compositionally biased region" description="Low complexity" evidence="1">
    <location>
        <begin position="614"/>
        <end position="658"/>
    </location>
</feature>
<evidence type="ECO:0000313" key="4">
    <source>
        <dbReference type="EMBL" id="QTE02756.1"/>
    </source>
</evidence>
<evidence type="ECO:0000256" key="2">
    <source>
        <dbReference type="SAM" id="Phobius"/>
    </source>
</evidence>
<dbReference type="EMBL" id="CP071839">
    <property type="protein sequence ID" value="QTE02756.1"/>
    <property type="molecule type" value="Genomic_DNA"/>
</dbReference>
<sequence>MVRNSRRRPTRARRATLAAVALILGGGGLVAANVYASASEGWGDGSGTDTTGHVRSAGMATVDCPDVGSRLTSVPHAARADVDRELAQLDRQTAAAYRQLQQAGPGSPDADSLDTTIMDPLKEQRSESIGRIADAIDRAGERPQGLESLATCTLRPGDTGQATGTPADDGRQGGTDQGRNGTGQGGAGQGGNGPVVSDYADITAVQPDAQTPAPQDGASRGTFTSDCGVNANGLFNSDNVIVAPGVTNGAHHFHDYVGNQANNAFASDEDLARAGTSCADQGDKSSYYWPVLRLQNGTQERDAGAPGGGTEGNAGQIVTPKQVTLTFVGNPRGEVTAMPRLLRIITGDAKAFVNGPGNANASWSCTGYEDRQLKDKYPLCPTGSDVVRTFRFQSCWDGRNIDSANHRTHVAFAGVDGSCPAGFRPIPQLVQRIVYDVDAPSLADGGRTVPLFAVDSFPEQLHKPVTDHGDFINVFDEDLMREMVDCINSGRTCGSSDGGDSGTTASPTATPTSTAPGDGSAEQPGEGSTEQPGDGSAEQPGDGSAEQPGDGSAEQQGDGSAEQSGDGSAEQPGESGTSEPAPPAASQPAEAPRHDVTTSPARTTKHDTDDKAAPAEPAEPRSTPARSAPARTTPAPSTPASSASGQVTAAAFAPSSSARPEPQAAQGGLAETGAHLWPGAIGTLLALSGLFMLVRARRLRY</sequence>
<proteinExistence type="predicted"/>
<evidence type="ECO:0000259" key="3">
    <source>
        <dbReference type="Pfam" id="PF09362"/>
    </source>
</evidence>
<feature type="compositionally biased region" description="Basic and acidic residues" evidence="1">
    <location>
        <begin position="604"/>
        <end position="613"/>
    </location>
</feature>
<feature type="compositionally biased region" description="Polar residues" evidence="1">
    <location>
        <begin position="553"/>
        <end position="566"/>
    </location>
</feature>
<feature type="transmembrane region" description="Helical" evidence="2">
    <location>
        <begin position="676"/>
        <end position="694"/>
    </location>
</feature>
<evidence type="ECO:0000256" key="1">
    <source>
        <dbReference type="SAM" id="MobiDB-lite"/>
    </source>
</evidence>
<feature type="domain" description="DUF1996" evidence="3">
    <location>
        <begin position="241"/>
        <end position="473"/>
    </location>
</feature>
<dbReference type="Pfam" id="PF09362">
    <property type="entry name" value="DUF1996"/>
    <property type="match status" value="1"/>
</dbReference>
<accession>A0ABX7U146</accession>
<keyword evidence="5" id="KW-1185">Reference proteome</keyword>
<gene>
    <name evidence="4" type="ORF">S1361_35820</name>
</gene>
<keyword evidence="2" id="KW-0472">Membrane</keyword>
<dbReference type="PANTHER" id="PTHR43662">
    <property type="match status" value="1"/>
</dbReference>
<keyword evidence="2" id="KW-1133">Transmembrane helix</keyword>
<keyword evidence="2" id="KW-0812">Transmembrane</keyword>
<dbReference type="Proteomes" id="UP000663908">
    <property type="component" value="Chromosome"/>
</dbReference>
<feature type="compositionally biased region" description="Low complexity" evidence="1">
    <location>
        <begin position="502"/>
        <end position="519"/>
    </location>
</feature>
<reference evidence="4 5" key="1">
    <citation type="submission" date="2021-03" db="EMBL/GenBank/DDBJ databases">
        <title>Complete genome sequence of Streptomyces cyanogenus S136, producer of anticancer angucycline landomycin A.</title>
        <authorList>
            <person name="Hrab P."/>
            <person name="Ruckert C."/>
            <person name="Busche T."/>
            <person name="Ostash I."/>
            <person name="Kalinowski J."/>
            <person name="Fedorenko V."/>
            <person name="Yushchuk O."/>
            <person name="Ostash B."/>
        </authorList>
    </citation>
    <scope>NUCLEOTIDE SEQUENCE [LARGE SCALE GENOMIC DNA]</scope>
    <source>
        <strain evidence="4 5">S136</strain>
    </source>
</reference>